<dbReference type="InterPro" id="IPR036365">
    <property type="entry name" value="PGBD-like_sf"/>
</dbReference>
<sequence>MGTRAPVFEEFDPASDCDCPGCVHWRRVLPHSTTGRHPAAHRALILAAAASTTLAVGHTAPALAAPHAPDRPSVPAGDEPETPQGGKAPLHGPGGRPVKPGGVVETPATTRAEIIRRAKKWVAARVPYSMYKYWSDGYRQDCSGFVSMAWKLPGNEWTGSLDQYGVRISKEDLQPGDILLFHNPADPEKGSHVVIFGGWTDYTHSYYVAYEATRPHVRRQATPYAYWSHSDRYLAYRYKGLAGGATGGKPETGQPETGQSDTGQPDTAKPEDPERGAPYPGQAYFGPGANNKYVTELGRMLVERGAGRYYTVGPGPRWSDMDRRAVRAFQLAQGWRGRDADGFPGPRTWALLVTGKGRNIQATWLGGHGAPASDASPASAASSTSPASPASHGVPGYPGRAMFRPGVSNKYVAQLGKQLVKKGFGKHYKTGPGMRWGEADRRGVEAFQRAQGWRGGAADGYPGPETWRRLFS</sequence>
<dbReference type="InterPro" id="IPR047763">
    <property type="entry name" value="PG_bind_dom_phiBT1-type"/>
</dbReference>
<organism evidence="7">
    <name type="scientific">Streptomyces sp. R28</name>
    <dbReference type="NCBI Taxonomy" id="3238628"/>
    <lineage>
        <taxon>Bacteria</taxon>
        <taxon>Bacillati</taxon>
        <taxon>Actinomycetota</taxon>
        <taxon>Actinomycetes</taxon>
        <taxon>Kitasatosporales</taxon>
        <taxon>Streptomycetaceae</taxon>
        <taxon>Streptomyces</taxon>
    </lineage>
</organism>
<evidence type="ECO:0000256" key="3">
    <source>
        <dbReference type="ARBA" id="ARBA00022801"/>
    </source>
</evidence>
<name>A0AB39PX93_9ACTN</name>
<feature type="domain" description="NlpC/P60" evidence="6">
    <location>
        <begin position="108"/>
        <end position="238"/>
    </location>
</feature>
<proteinExistence type="inferred from homology"/>
<dbReference type="InterPro" id="IPR000064">
    <property type="entry name" value="NLP_P60_dom"/>
</dbReference>
<evidence type="ECO:0000256" key="4">
    <source>
        <dbReference type="ARBA" id="ARBA00022807"/>
    </source>
</evidence>
<dbReference type="SUPFAM" id="SSF47090">
    <property type="entry name" value="PGBD-like"/>
    <property type="match status" value="2"/>
</dbReference>
<dbReference type="EMBL" id="CP163439">
    <property type="protein sequence ID" value="XDQ35049.1"/>
    <property type="molecule type" value="Genomic_DNA"/>
</dbReference>
<keyword evidence="4" id="KW-0788">Thiol protease</keyword>
<dbReference type="NCBIfam" id="NF038080">
    <property type="entry name" value="PG_bind_siph"/>
    <property type="match status" value="2"/>
</dbReference>
<feature type="compositionally biased region" description="Low complexity" evidence="5">
    <location>
        <begin position="370"/>
        <end position="391"/>
    </location>
</feature>
<dbReference type="InterPro" id="IPR038765">
    <property type="entry name" value="Papain-like_cys_pep_sf"/>
</dbReference>
<accession>A0AB39PX93</accession>
<dbReference type="RefSeq" id="WP_369169622.1">
    <property type="nucleotide sequence ID" value="NZ_CP163439.1"/>
</dbReference>
<dbReference type="PROSITE" id="PS51935">
    <property type="entry name" value="NLPC_P60"/>
    <property type="match status" value="1"/>
</dbReference>
<feature type="region of interest" description="Disordered" evidence="5">
    <location>
        <begin position="63"/>
        <end position="105"/>
    </location>
</feature>
<dbReference type="AlphaFoldDB" id="A0AB39PX93"/>
<dbReference type="SUPFAM" id="SSF54001">
    <property type="entry name" value="Cysteine proteinases"/>
    <property type="match status" value="1"/>
</dbReference>
<dbReference type="Gene3D" id="1.10.101.10">
    <property type="entry name" value="PGBD-like superfamily/PGBD"/>
    <property type="match status" value="2"/>
</dbReference>
<evidence type="ECO:0000256" key="2">
    <source>
        <dbReference type="ARBA" id="ARBA00022670"/>
    </source>
</evidence>
<dbReference type="InterPro" id="IPR036366">
    <property type="entry name" value="PGBDSf"/>
</dbReference>
<evidence type="ECO:0000259" key="6">
    <source>
        <dbReference type="PROSITE" id="PS51935"/>
    </source>
</evidence>
<dbReference type="GO" id="GO:0006508">
    <property type="term" value="P:proteolysis"/>
    <property type="evidence" value="ECO:0007669"/>
    <property type="project" value="UniProtKB-KW"/>
</dbReference>
<dbReference type="GO" id="GO:0008234">
    <property type="term" value="F:cysteine-type peptidase activity"/>
    <property type="evidence" value="ECO:0007669"/>
    <property type="project" value="UniProtKB-KW"/>
</dbReference>
<feature type="compositionally biased region" description="Polar residues" evidence="5">
    <location>
        <begin position="254"/>
        <end position="265"/>
    </location>
</feature>
<evidence type="ECO:0000313" key="7">
    <source>
        <dbReference type="EMBL" id="XDQ35049.1"/>
    </source>
</evidence>
<evidence type="ECO:0000256" key="1">
    <source>
        <dbReference type="ARBA" id="ARBA00007074"/>
    </source>
</evidence>
<comment type="similarity">
    <text evidence="1">Belongs to the peptidase C40 family.</text>
</comment>
<dbReference type="Gene3D" id="3.90.1720.10">
    <property type="entry name" value="endopeptidase domain like (from Nostoc punctiforme)"/>
    <property type="match status" value="1"/>
</dbReference>
<protein>
    <submittedName>
        <fullName evidence="7">Peptidoglycan-binding protein</fullName>
    </submittedName>
</protein>
<keyword evidence="3" id="KW-0378">Hydrolase</keyword>
<feature type="region of interest" description="Disordered" evidence="5">
    <location>
        <begin position="367"/>
        <end position="395"/>
    </location>
</feature>
<dbReference type="Pfam" id="PF00877">
    <property type="entry name" value="NLPC_P60"/>
    <property type="match status" value="1"/>
</dbReference>
<gene>
    <name evidence="7" type="ORF">AB5J49_17835</name>
</gene>
<feature type="region of interest" description="Disordered" evidence="5">
    <location>
        <begin position="245"/>
        <end position="285"/>
    </location>
</feature>
<keyword evidence="2" id="KW-0645">Protease</keyword>
<evidence type="ECO:0000256" key="5">
    <source>
        <dbReference type="SAM" id="MobiDB-lite"/>
    </source>
</evidence>
<reference evidence="7" key="1">
    <citation type="submission" date="2024-07" db="EMBL/GenBank/DDBJ databases">
        <authorList>
            <person name="Yu S.T."/>
        </authorList>
    </citation>
    <scope>NUCLEOTIDE SEQUENCE</scope>
    <source>
        <strain evidence="7">R28</strain>
    </source>
</reference>